<evidence type="ECO:0000313" key="2">
    <source>
        <dbReference type="EMBL" id="PSN59172.1"/>
    </source>
</evidence>
<dbReference type="EMBL" id="KZ678163">
    <property type="protein sequence ID" value="PSN59172.1"/>
    <property type="molecule type" value="Genomic_DNA"/>
</dbReference>
<dbReference type="AlphaFoldDB" id="A0A2T2N168"/>
<accession>A0A2T2N168</accession>
<evidence type="ECO:0000313" key="3">
    <source>
        <dbReference type="Proteomes" id="UP000240883"/>
    </source>
</evidence>
<sequence length="174" mass="19330">MGTMQDSFVNDPPVNSGAPSMPKSASEYRLGFGGQGDTAVASYRRSSADYGLTNSNVHMQESGPLHSRRDSMQNTSIQYEGNDTLQNTPTYEQADVQGESDVALYSLRERCMGLEGENMALNQALGFMQQELIQQEVLRMESTAELEDFVAHLDRTNAKLKEEIIKQKAELSRL</sequence>
<dbReference type="Proteomes" id="UP000240883">
    <property type="component" value="Unassembled WGS sequence"/>
</dbReference>
<keyword evidence="3" id="KW-1185">Reference proteome</keyword>
<proteinExistence type="predicted"/>
<reference evidence="2 3" key="1">
    <citation type="journal article" date="2018" name="Front. Microbiol.">
        <title>Genome-Wide Analysis of Corynespora cassiicola Leaf Fall Disease Putative Effectors.</title>
        <authorList>
            <person name="Lopez D."/>
            <person name="Ribeiro S."/>
            <person name="Label P."/>
            <person name="Fumanal B."/>
            <person name="Venisse J.S."/>
            <person name="Kohler A."/>
            <person name="de Oliveira R.R."/>
            <person name="Labutti K."/>
            <person name="Lipzen A."/>
            <person name="Lail K."/>
            <person name="Bauer D."/>
            <person name="Ohm R.A."/>
            <person name="Barry K.W."/>
            <person name="Spatafora J."/>
            <person name="Grigoriev I.V."/>
            <person name="Martin F.M."/>
            <person name="Pujade-Renaud V."/>
        </authorList>
    </citation>
    <scope>NUCLEOTIDE SEQUENCE [LARGE SCALE GENOMIC DNA]</scope>
    <source>
        <strain evidence="2 3">Philippines</strain>
    </source>
</reference>
<evidence type="ECO:0000256" key="1">
    <source>
        <dbReference type="SAM" id="MobiDB-lite"/>
    </source>
</evidence>
<feature type="region of interest" description="Disordered" evidence="1">
    <location>
        <begin position="1"/>
        <end position="30"/>
    </location>
</feature>
<gene>
    <name evidence="2" type="ORF">BS50DRAFT_626862</name>
</gene>
<name>A0A2T2N168_CORCC</name>
<organism evidence="2 3">
    <name type="scientific">Corynespora cassiicola Philippines</name>
    <dbReference type="NCBI Taxonomy" id="1448308"/>
    <lineage>
        <taxon>Eukaryota</taxon>
        <taxon>Fungi</taxon>
        <taxon>Dikarya</taxon>
        <taxon>Ascomycota</taxon>
        <taxon>Pezizomycotina</taxon>
        <taxon>Dothideomycetes</taxon>
        <taxon>Pleosporomycetidae</taxon>
        <taxon>Pleosporales</taxon>
        <taxon>Corynesporascaceae</taxon>
        <taxon>Corynespora</taxon>
    </lineage>
</organism>
<protein>
    <submittedName>
        <fullName evidence="2">Uncharacterized protein</fullName>
    </submittedName>
</protein>